<feature type="region of interest" description="Disordered" evidence="1">
    <location>
        <begin position="320"/>
        <end position="343"/>
    </location>
</feature>
<reference evidence="3" key="1">
    <citation type="journal article" date="2015" name="Nat. Plants">
        <title>Genome expansion of Arabis alpina linked with retrotransposition and reduced symmetric DNA methylation.</title>
        <authorList>
            <person name="Willing E.M."/>
            <person name="Rawat V."/>
            <person name="Mandakova T."/>
            <person name="Maumus F."/>
            <person name="James G.V."/>
            <person name="Nordstroem K.J."/>
            <person name="Becker C."/>
            <person name="Warthmann N."/>
            <person name="Chica C."/>
            <person name="Szarzynska B."/>
            <person name="Zytnicki M."/>
            <person name="Albani M.C."/>
            <person name="Kiefer C."/>
            <person name="Bergonzi S."/>
            <person name="Castaings L."/>
            <person name="Mateos J.L."/>
            <person name="Berns M.C."/>
            <person name="Bujdoso N."/>
            <person name="Piofczyk T."/>
            <person name="de Lorenzo L."/>
            <person name="Barrero-Sicilia C."/>
            <person name="Mateos I."/>
            <person name="Piednoel M."/>
            <person name="Hagmann J."/>
            <person name="Chen-Min-Tao R."/>
            <person name="Iglesias-Fernandez R."/>
            <person name="Schuster S.C."/>
            <person name="Alonso-Blanco C."/>
            <person name="Roudier F."/>
            <person name="Carbonero P."/>
            <person name="Paz-Ares J."/>
            <person name="Davis S.J."/>
            <person name="Pecinka A."/>
            <person name="Quesneville H."/>
            <person name="Colot V."/>
            <person name="Lysak M.A."/>
            <person name="Weigel D."/>
            <person name="Coupland G."/>
            <person name="Schneeberger K."/>
        </authorList>
    </citation>
    <scope>NUCLEOTIDE SEQUENCE [LARGE SCALE GENOMIC DNA]</scope>
    <source>
        <strain evidence="3">cv. Pajares</strain>
    </source>
</reference>
<evidence type="ECO:0000313" key="3">
    <source>
        <dbReference type="Proteomes" id="UP000029120"/>
    </source>
</evidence>
<evidence type="ECO:0000256" key="1">
    <source>
        <dbReference type="SAM" id="MobiDB-lite"/>
    </source>
</evidence>
<dbReference type="AlphaFoldDB" id="A0A087HNZ7"/>
<feature type="compositionally biased region" description="Basic and acidic residues" evidence="1">
    <location>
        <begin position="41"/>
        <end position="52"/>
    </location>
</feature>
<proteinExistence type="predicted"/>
<dbReference type="Proteomes" id="UP000029120">
    <property type="component" value="Chromosome 1"/>
</dbReference>
<dbReference type="EMBL" id="CM002869">
    <property type="protein sequence ID" value="KFK43849.1"/>
    <property type="molecule type" value="Genomic_DNA"/>
</dbReference>
<evidence type="ECO:0000313" key="2">
    <source>
        <dbReference type="EMBL" id="KFK43849.1"/>
    </source>
</evidence>
<dbReference type="Gramene" id="KFK43849">
    <property type="protein sequence ID" value="KFK43849"/>
    <property type="gene ID" value="AALP_AA1G181500"/>
</dbReference>
<feature type="compositionally biased region" description="Basic and acidic residues" evidence="1">
    <location>
        <begin position="1"/>
        <end position="16"/>
    </location>
</feature>
<organism evidence="2 3">
    <name type="scientific">Arabis alpina</name>
    <name type="common">Alpine rock-cress</name>
    <dbReference type="NCBI Taxonomy" id="50452"/>
    <lineage>
        <taxon>Eukaryota</taxon>
        <taxon>Viridiplantae</taxon>
        <taxon>Streptophyta</taxon>
        <taxon>Embryophyta</taxon>
        <taxon>Tracheophyta</taxon>
        <taxon>Spermatophyta</taxon>
        <taxon>Magnoliopsida</taxon>
        <taxon>eudicotyledons</taxon>
        <taxon>Gunneridae</taxon>
        <taxon>Pentapetalae</taxon>
        <taxon>rosids</taxon>
        <taxon>malvids</taxon>
        <taxon>Brassicales</taxon>
        <taxon>Brassicaceae</taxon>
        <taxon>Arabideae</taxon>
        <taxon>Arabis</taxon>
    </lineage>
</organism>
<name>A0A087HNZ7_ARAAL</name>
<feature type="region of interest" description="Disordered" evidence="1">
    <location>
        <begin position="1"/>
        <end position="52"/>
    </location>
</feature>
<protein>
    <submittedName>
        <fullName evidence="2">Uncharacterized protein</fullName>
    </submittedName>
</protein>
<keyword evidence="3" id="KW-1185">Reference proteome</keyword>
<sequence length="343" mass="37856">MQRTDAADMQRADDALARGSVPGESNEPKGPGDVSRSKGKGKVDPIDKKAEKNRIAAKAKANLKAGRISAFRILPDRFDTAAIPPCPAVQQAVNVPHLHPPRAPSLTPLARLASELSSESSLLKRRCTIEVSRQRASGPLGNSSVRVPPCHDNRWSFSHTDDELPLVSSDIKIGPELIRKIGGIGVKFPTNLEDLLVPDRFLDWSRDLLNQIINSESRIVGAYEEVVADKEDKIKSLLARTDVDAAWKELDRQKDRADSWEVSATANRQSADDYAAQVEVLKEEKQRLEGEVKERDVHLEAASVEIAELRANPEKSCFTEDRLRKKRDGARHQDDEIASGSSV</sequence>
<gene>
    <name evidence="2" type="ordered locus">AALP_Aa1g181500</name>
</gene>
<accession>A0A087HNZ7</accession>